<sequence length="220" mass="22262">MRVLKVLPILAVLSAGTVAPALAADLVEPAAPMDATATGASPVYIWSGPYAGAFVGYNSTRFDQSGGADFKGDGFVGGVYGGVNVQNGNFVYGIEADVGGGGFDASGDNAALGLPIEGDNNIFGSLRGRVGVAMDPFLVFATGGLAVSEQELTLGGASDTQTAVGATVGAGVEGQITDNITSRIEYRYSNFGDQTFDLGNTSISSGFDEHSVRAGVALKF</sequence>
<proteinExistence type="predicted"/>
<dbReference type="Proteomes" id="UP001163223">
    <property type="component" value="Chromosome"/>
</dbReference>
<evidence type="ECO:0000313" key="2">
    <source>
        <dbReference type="Proteomes" id="UP001163223"/>
    </source>
</evidence>
<keyword evidence="2" id="KW-1185">Reference proteome</keyword>
<name>A0ACD4NUU6_9HYPH</name>
<accession>A0ACD4NUU6</accession>
<organism evidence="1 2">
    <name type="scientific">Antarcticirhabdus aurantiaca</name>
    <dbReference type="NCBI Taxonomy" id="2606717"/>
    <lineage>
        <taxon>Bacteria</taxon>
        <taxon>Pseudomonadati</taxon>
        <taxon>Pseudomonadota</taxon>
        <taxon>Alphaproteobacteria</taxon>
        <taxon>Hyphomicrobiales</taxon>
        <taxon>Aurantimonadaceae</taxon>
        <taxon>Antarcticirhabdus</taxon>
    </lineage>
</organism>
<gene>
    <name evidence="1" type="ORF">OXU80_09770</name>
</gene>
<dbReference type="EMBL" id="CP113520">
    <property type="protein sequence ID" value="WAJ30461.1"/>
    <property type="molecule type" value="Genomic_DNA"/>
</dbReference>
<reference evidence="1" key="1">
    <citation type="submission" date="2022-11" db="EMBL/GenBank/DDBJ databases">
        <title>beta-Carotene-producing bacterium, Jeongeuplla avenae sp. nov., alleviates the salt stress of Arabidopsis seedlings.</title>
        <authorList>
            <person name="Jiang L."/>
            <person name="Lee J."/>
        </authorList>
    </citation>
    <scope>NUCLEOTIDE SEQUENCE</scope>
    <source>
        <strain evidence="1">DY_R2A_6</strain>
    </source>
</reference>
<protein>
    <submittedName>
        <fullName evidence="1">Porin family protein</fullName>
    </submittedName>
</protein>
<evidence type="ECO:0000313" key="1">
    <source>
        <dbReference type="EMBL" id="WAJ30461.1"/>
    </source>
</evidence>